<dbReference type="Proteomes" id="UP000479710">
    <property type="component" value="Unassembled WGS sequence"/>
</dbReference>
<dbReference type="EMBL" id="SPHZ02000001">
    <property type="protein sequence ID" value="KAF0931359.1"/>
    <property type="molecule type" value="Genomic_DNA"/>
</dbReference>
<gene>
    <name evidence="1" type="ORF">E2562_004499</name>
</gene>
<sequence>MEFGRVRLLHVHAVRMRRHAQVELDRARALRDDAVRMRQKAQMDLGCARTLRVHSLRMRLQLIRGCNTDDSKADDGDEDGVHKTTVDARIRDGSVVDSLARADHFTDSDNIGYVIDSLANNIFVADSLEETDTEEKKWQN</sequence>
<name>A0A6G1F3E6_9ORYZ</name>
<reference evidence="1 2" key="1">
    <citation type="submission" date="2019-11" db="EMBL/GenBank/DDBJ databases">
        <title>Whole genome sequence of Oryza granulata.</title>
        <authorList>
            <person name="Li W."/>
        </authorList>
    </citation>
    <scope>NUCLEOTIDE SEQUENCE [LARGE SCALE GENOMIC DNA]</scope>
    <source>
        <strain evidence="2">cv. Menghai</strain>
        <tissue evidence="1">Leaf</tissue>
    </source>
</reference>
<proteinExistence type="predicted"/>
<comment type="caution">
    <text evidence="1">The sequence shown here is derived from an EMBL/GenBank/DDBJ whole genome shotgun (WGS) entry which is preliminary data.</text>
</comment>
<evidence type="ECO:0000313" key="2">
    <source>
        <dbReference type="Proteomes" id="UP000479710"/>
    </source>
</evidence>
<evidence type="ECO:0000313" key="1">
    <source>
        <dbReference type="EMBL" id="KAF0931359.1"/>
    </source>
</evidence>
<keyword evidence="2" id="KW-1185">Reference proteome</keyword>
<organism evidence="1 2">
    <name type="scientific">Oryza meyeriana var. granulata</name>
    <dbReference type="NCBI Taxonomy" id="110450"/>
    <lineage>
        <taxon>Eukaryota</taxon>
        <taxon>Viridiplantae</taxon>
        <taxon>Streptophyta</taxon>
        <taxon>Embryophyta</taxon>
        <taxon>Tracheophyta</taxon>
        <taxon>Spermatophyta</taxon>
        <taxon>Magnoliopsida</taxon>
        <taxon>Liliopsida</taxon>
        <taxon>Poales</taxon>
        <taxon>Poaceae</taxon>
        <taxon>BOP clade</taxon>
        <taxon>Oryzoideae</taxon>
        <taxon>Oryzeae</taxon>
        <taxon>Oryzinae</taxon>
        <taxon>Oryza</taxon>
        <taxon>Oryza meyeriana</taxon>
    </lineage>
</organism>
<protein>
    <submittedName>
        <fullName evidence="1">Uncharacterized protein</fullName>
    </submittedName>
</protein>
<dbReference type="AlphaFoldDB" id="A0A6G1F3E6"/>
<accession>A0A6G1F3E6</accession>